<keyword evidence="2" id="KW-0378">Hydrolase</keyword>
<dbReference type="GO" id="GO:0016787">
    <property type="term" value="F:hydrolase activity"/>
    <property type="evidence" value="ECO:0007669"/>
    <property type="project" value="UniProtKB-KW"/>
</dbReference>
<dbReference type="EMBL" id="JACAZI010000033">
    <property type="protein sequence ID" value="KAF7330197.1"/>
    <property type="molecule type" value="Genomic_DNA"/>
</dbReference>
<dbReference type="Gene3D" id="3.40.50.1820">
    <property type="entry name" value="alpha/beta hydrolase"/>
    <property type="match status" value="1"/>
</dbReference>
<dbReference type="OrthoDB" id="94039at2759"/>
<feature type="domain" description="AB hydrolase-1" evidence="1">
    <location>
        <begin position="43"/>
        <end position="320"/>
    </location>
</feature>
<protein>
    <submittedName>
        <fullName evidence="2">Alpha/beta-hydrolase</fullName>
    </submittedName>
</protein>
<reference evidence="2" key="1">
    <citation type="submission" date="2020-05" db="EMBL/GenBank/DDBJ databases">
        <title>Mycena genomes resolve the evolution of fungal bioluminescence.</title>
        <authorList>
            <person name="Tsai I.J."/>
        </authorList>
    </citation>
    <scope>NUCLEOTIDE SEQUENCE</scope>
    <source>
        <strain evidence="2">CCC161011</strain>
    </source>
</reference>
<comment type="caution">
    <text evidence="2">The sequence shown here is derived from an EMBL/GenBank/DDBJ whole genome shotgun (WGS) entry which is preliminary data.</text>
</comment>
<dbReference type="Pfam" id="PF12697">
    <property type="entry name" value="Abhydrolase_6"/>
    <property type="match status" value="1"/>
</dbReference>
<gene>
    <name evidence="2" type="ORF">MVEN_02456700</name>
</gene>
<accession>A0A8H6WWZ8</accession>
<evidence type="ECO:0000313" key="3">
    <source>
        <dbReference type="Proteomes" id="UP000620124"/>
    </source>
</evidence>
<keyword evidence="3" id="KW-1185">Reference proteome</keyword>
<evidence type="ECO:0000313" key="2">
    <source>
        <dbReference type="EMBL" id="KAF7330197.1"/>
    </source>
</evidence>
<proteinExistence type="predicted"/>
<sequence>MNVETFLLDTPPAGGKPLIMAAKRYTYHMHDERHQEPKDGLTLLMLHGLGQHKEQWEPIIEKLYALRRDSSISSRIREVWSFDWQSHGESAVLNEEALKDGSGSAPTERWASAITEFVKSDLVKGHRLIGISYSSGTIALMGTTRHFDPDKCPYAGLILVEPSMMDEEACNTNKEILSRFASITKAVTHRLNVWTDRETAHKYFIGHLPWKTWDSRVTRLFAEYGLKDAKDSEGNACVVRACPTIHEASAFQVNLKSAWTGVEQISKLSGLVPIHVVFGERVDLMPKAILDSVVDETKGRKVSSVTRIPGGHTIVQEQPDSVGSTLSHLLDTIQASQIRGRL</sequence>
<dbReference type="InterPro" id="IPR029058">
    <property type="entry name" value="AB_hydrolase_fold"/>
</dbReference>
<dbReference type="AlphaFoldDB" id="A0A8H6WWZ8"/>
<evidence type="ECO:0000259" key="1">
    <source>
        <dbReference type="Pfam" id="PF12697"/>
    </source>
</evidence>
<dbReference type="InterPro" id="IPR000073">
    <property type="entry name" value="AB_hydrolase_1"/>
</dbReference>
<dbReference type="Proteomes" id="UP000620124">
    <property type="component" value="Unassembled WGS sequence"/>
</dbReference>
<dbReference type="SUPFAM" id="SSF53474">
    <property type="entry name" value="alpha/beta-Hydrolases"/>
    <property type="match status" value="1"/>
</dbReference>
<name>A0A8H6WWZ8_9AGAR</name>
<organism evidence="2 3">
    <name type="scientific">Mycena venus</name>
    <dbReference type="NCBI Taxonomy" id="2733690"/>
    <lineage>
        <taxon>Eukaryota</taxon>
        <taxon>Fungi</taxon>
        <taxon>Dikarya</taxon>
        <taxon>Basidiomycota</taxon>
        <taxon>Agaricomycotina</taxon>
        <taxon>Agaricomycetes</taxon>
        <taxon>Agaricomycetidae</taxon>
        <taxon>Agaricales</taxon>
        <taxon>Marasmiineae</taxon>
        <taxon>Mycenaceae</taxon>
        <taxon>Mycena</taxon>
    </lineage>
</organism>